<feature type="non-terminal residue" evidence="1">
    <location>
        <position position="1"/>
    </location>
</feature>
<dbReference type="AlphaFoldDB" id="A0A382BX25"/>
<protein>
    <submittedName>
        <fullName evidence="1">Uncharacterized protein</fullName>
    </submittedName>
</protein>
<sequence>VDLLTVIRGNEQLQKFYASRKCKECVGRGWKDITTPERQAPERVLCHCIVKKAKGELKDG</sequence>
<proteinExistence type="predicted"/>
<dbReference type="EMBL" id="UINC01031548">
    <property type="protein sequence ID" value="SVB17767.1"/>
    <property type="molecule type" value="Genomic_DNA"/>
</dbReference>
<accession>A0A382BX25</accession>
<evidence type="ECO:0000313" key="1">
    <source>
        <dbReference type="EMBL" id="SVB17767.1"/>
    </source>
</evidence>
<gene>
    <name evidence="1" type="ORF">METZ01_LOCUS170621</name>
</gene>
<reference evidence="1" key="1">
    <citation type="submission" date="2018-05" db="EMBL/GenBank/DDBJ databases">
        <authorList>
            <person name="Lanie J.A."/>
            <person name="Ng W.-L."/>
            <person name="Kazmierczak K.M."/>
            <person name="Andrzejewski T.M."/>
            <person name="Davidsen T.M."/>
            <person name="Wayne K.J."/>
            <person name="Tettelin H."/>
            <person name="Glass J.I."/>
            <person name="Rusch D."/>
            <person name="Podicherti R."/>
            <person name="Tsui H.-C.T."/>
            <person name="Winkler M.E."/>
        </authorList>
    </citation>
    <scope>NUCLEOTIDE SEQUENCE</scope>
</reference>
<organism evidence="1">
    <name type="scientific">marine metagenome</name>
    <dbReference type="NCBI Taxonomy" id="408172"/>
    <lineage>
        <taxon>unclassified sequences</taxon>
        <taxon>metagenomes</taxon>
        <taxon>ecological metagenomes</taxon>
    </lineage>
</organism>
<name>A0A382BX25_9ZZZZ</name>